<accession>A0A0X8JLV8</accession>
<evidence type="ECO:0000313" key="3">
    <source>
        <dbReference type="EMBL" id="AMD91106.1"/>
    </source>
</evidence>
<feature type="region of interest" description="Disordered" evidence="1">
    <location>
        <begin position="261"/>
        <end position="292"/>
    </location>
</feature>
<evidence type="ECO:0000256" key="1">
    <source>
        <dbReference type="SAM" id="MobiDB-lite"/>
    </source>
</evidence>
<organism evidence="3 4">
    <name type="scientific">Desulfovibrio fairfieldensis</name>
    <dbReference type="NCBI Taxonomy" id="44742"/>
    <lineage>
        <taxon>Bacteria</taxon>
        <taxon>Pseudomonadati</taxon>
        <taxon>Thermodesulfobacteriota</taxon>
        <taxon>Desulfovibrionia</taxon>
        <taxon>Desulfovibrionales</taxon>
        <taxon>Desulfovibrionaceae</taxon>
        <taxon>Desulfovibrio</taxon>
    </lineage>
</organism>
<evidence type="ECO:0000256" key="2">
    <source>
        <dbReference type="SAM" id="Phobius"/>
    </source>
</evidence>
<keyword evidence="2" id="KW-1133">Transmembrane helix</keyword>
<proteinExistence type="predicted"/>
<feature type="region of interest" description="Disordered" evidence="1">
    <location>
        <begin position="1"/>
        <end position="40"/>
    </location>
</feature>
<dbReference type="KEGG" id="dfi:AXF13_13775"/>
<keyword evidence="4" id="KW-1185">Reference proteome</keyword>
<dbReference type="EMBL" id="CP014229">
    <property type="protein sequence ID" value="AMD91106.1"/>
    <property type="molecule type" value="Genomic_DNA"/>
</dbReference>
<feature type="transmembrane region" description="Helical" evidence="2">
    <location>
        <begin position="93"/>
        <end position="113"/>
    </location>
</feature>
<reference evidence="4" key="1">
    <citation type="submission" date="2016-02" db="EMBL/GenBank/DDBJ databases">
        <authorList>
            <person name="Holder M.E."/>
            <person name="Ajami N.J."/>
            <person name="Petrosino J.F."/>
        </authorList>
    </citation>
    <scope>NUCLEOTIDE SEQUENCE [LARGE SCALE GENOMIC DNA]</scope>
    <source>
        <strain evidence="4">CCUG 45958</strain>
    </source>
</reference>
<sequence>MKTSPDHSSRDFRGSSQPDAGAEKTADAQAAPGGTTRGRVRPWYAGEHKDTLFYLLIAVLFVEMIVGGVSFFYGLVHAAPEAPGGPPVARFPWLIWALAAVLAPVALLLVVHLTGRWLSHTLEGEQDGADSAAVPERLQRFYAMVRNAPTVVLLLGILLLGAGLFFVDGAFSALVRLGGALTAYIPWIVGSATALLAVCFLGHRWFVYRQRRMEQEYAFRREVLERTGIVLVDKGCVPLPRSEEQRVMLVEAEHVKALPPVLDMGGAEPGAESDGVSEPPVPGDARDGPDQK</sequence>
<keyword evidence="2" id="KW-0472">Membrane</keyword>
<dbReference type="RefSeq" id="WP_062254103.1">
    <property type="nucleotide sequence ID" value="NZ_CP014229.1"/>
</dbReference>
<dbReference type="AlphaFoldDB" id="A0A0X8JLV8"/>
<dbReference type="Proteomes" id="UP000069241">
    <property type="component" value="Chromosome"/>
</dbReference>
<feature type="transmembrane region" description="Helical" evidence="2">
    <location>
        <begin position="187"/>
        <end position="207"/>
    </location>
</feature>
<keyword evidence="2" id="KW-0812">Transmembrane</keyword>
<gene>
    <name evidence="3" type="ORF">AXF13_13775</name>
</gene>
<protein>
    <submittedName>
        <fullName evidence="3">Uncharacterized protein</fullName>
    </submittedName>
</protein>
<name>A0A0X8JLV8_9BACT</name>
<feature type="transmembrane region" description="Helical" evidence="2">
    <location>
        <begin position="147"/>
        <end position="167"/>
    </location>
</feature>
<feature type="transmembrane region" description="Helical" evidence="2">
    <location>
        <begin position="51"/>
        <end position="73"/>
    </location>
</feature>
<evidence type="ECO:0000313" key="4">
    <source>
        <dbReference type="Proteomes" id="UP000069241"/>
    </source>
</evidence>
<dbReference type="STRING" id="44742.AXF13_13775"/>
<feature type="compositionally biased region" description="Basic and acidic residues" evidence="1">
    <location>
        <begin position="1"/>
        <end position="13"/>
    </location>
</feature>